<dbReference type="GeneID" id="91426055"/>
<gene>
    <name evidence="1" type="ORF">AQJ30_15765</name>
</gene>
<dbReference type="EMBL" id="LMWS01000018">
    <property type="protein sequence ID" value="KUN37739.1"/>
    <property type="molecule type" value="Genomic_DNA"/>
</dbReference>
<dbReference type="RefSeq" id="WP_067233857.1">
    <property type="nucleotide sequence ID" value="NZ_KQ948553.1"/>
</dbReference>
<evidence type="ECO:0000313" key="2">
    <source>
        <dbReference type="Proteomes" id="UP000053271"/>
    </source>
</evidence>
<protein>
    <submittedName>
        <fullName evidence="1">Uncharacterized protein</fullName>
    </submittedName>
</protein>
<reference evidence="1 2" key="1">
    <citation type="submission" date="2015-10" db="EMBL/GenBank/DDBJ databases">
        <title>Draft genome sequence of Streptomyces longwoodensis DSM 41677, type strain for the species Streptomyces longwoodensis.</title>
        <authorList>
            <person name="Ruckert C."/>
            <person name="Winkler A."/>
            <person name="Kalinowski J."/>
            <person name="Kampfer P."/>
            <person name="Glaeser S."/>
        </authorList>
    </citation>
    <scope>NUCLEOTIDE SEQUENCE [LARGE SCALE GENOMIC DNA]</scope>
    <source>
        <strain evidence="1 2">DSM 41677</strain>
    </source>
</reference>
<dbReference type="STRING" id="68231.AQJ30_15765"/>
<evidence type="ECO:0000313" key="1">
    <source>
        <dbReference type="EMBL" id="KUN37739.1"/>
    </source>
</evidence>
<proteinExistence type="predicted"/>
<dbReference type="AlphaFoldDB" id="A0A117QN99"/>
<comment type="caution">
    <text evidence="1">The sequence shown here is derived from an EMBL/GenBank/DDBJ whole genome shotgun (WGS) entry which is preliminary data.</text>
</comment>
<keyword evidence="2" id="KW-1185">Reference proteome</keyword>
<sequence>MTTLPQPAPDERREDYLAALLAADPYALVQRRDDRTRLADAVMKVADAEIAAVLNAAADQIDSTPDISAAVHATTELRRIAARVQAALDADAKDRR</sequence>
<organism evidence="1 2">
    <name type="scientific">Streptomyces longwoodensis</name>
    <dbReference type="NCBI Taxonomy" id="68231"/>
    <lineage>
        <taxon>Bacteria</taxon>
        <taxon>Bacillati</taxon>
        <taxon>Actinomycetota</taxon>
        <taxon>Actinomycetes</taxon>
        <taxon>Kitasatosporales</taxon>
        <taxon>Streptomycetaceae</taxon>
        <taxon>Streptomyces</taxon>
    </lineage>
</organism>
<dbReference type="Proteomes" id="UP000053271">
    <property type="component" value="Unassembled WGS sequence"/>
</dbReference>
<name>A0A117QN99_9ACTN</name>
<accession>A0A117QN99</accession>